<evidence type="ECO:0000256" key="5">
    <source>
        <dbReference type="ARBA" id="ARBA00022679"/>
    </source>
</evidence>
<keyword evidence="5" id="KW-0808">Transferase</keyword>
<dbReference type="InterPro" id="IPR004358">
    <property type="entry name" value="Sig_transdc_His_kin-like_C"/>
</dbReference>
<dbReference type="Pfam" id="PF00512">
    <property type="entry name" value="HisKA"/>
    <property type="match status" value="1"/>
</dbReference>
<evidence type="ECO:0000256" key="4">
    <source>
        <dbReference type="ARBA" id="ARBA00022553"/>
    </source>
</evidence>
<comment type="subcellular location">
    <subcellularLocation>
        <location evidence="2">Membrane</location>
    </subcellularLocation>
</comment>
<accession>A0A917QDY3</accession>
<evidence type="ECO:0000259" key="14">
    <source>
        <dbReference type="PROSITE" id="PS50885"/>
    </source>
</evidence>
<dbReference type="InterPro" id="IPR036097">
    <property type="entry name" value="HisK_dim/P_sf"/>
</dbReference>
<dbReference type="RefSeq" id="WP_188914668.1">
    <property type="nucleotide sequence ID" value="NZ_BMMF01000011.1"/>
</dbReference>
<dbReference type="Gene3D" id="3.30.565.10">
    <property type="entry name" value="Histidine kinase-like ATPase, C-terminal domain"/>
    <property type="match status" value="1"/>
</dbReference>
<dbReference type="GO" id="GO:0000155">
    <property type="term" value="F:phosphorelay sensor kinase activity"/>
    <property type="evidence" value="ECO:0007669"/>
    <property type="project" value="InterPro"/>
</dbReference>
<dbReference type="InterPro" id="IPR036890">
    <property type="entry name" value="HATPase_C_sf"/>
</dbReference>
<evidence type="ECO:0000256" key="1">
    <source>
        <dbReference type="ARBA" id="ARBA00000085"/>
    </source>
</evidence>
<evidence type="ECO:0000313" key="16">
    <source>
        <dbReference type="Proteomes" id="UP000600449"/>
    </source>
</evidence>
<dbReference type="Gene3D" id="1.10.287.130">
    <property type="match status" value="1"/>
</dbReference>
<evidence type="ECO:0000256" key="3">
    <source>
        <dbReference type="ARBA" id="ARBA00012438"/>
    </source>
</evidence>
<dbReference type="PROSITE" id="PS50109">
    <property type="entry name" value="HIS_KIN"/>
    <property type="match status" value="1"/>
</dbReference>
<comment type="catalytic activity">
    <reaction evidence="1">
        <text>ATP + protein L-histidine = ADP + protein N-phospho-L-histidine.</text>
        <dbReference type="EC" id="2.7.13.3"/>
    </reaction>
</comment>
<protein>
    <recommendedName>
        <fullName evidence="3">histidine kinase</fullName>
        <ecNumber evidence="3">2.7.13.3</ecNumber>
    </recommendedName>
</protein>
<dbReference type="SUPFAM" id="SSF53850">
    <property type="entry name" value="Periplasmic binding protein-like II"/>
    <property type="match status" value="1"/>
</dbReference>
<evidence type="ECO:0000256" key="7">
    <source>
        <dbReference type="ARBA" id="ARBA00022777"/>
    </source>
</evidence>
<dbReference type="CDD" id="cd00075">
    <property type="entry name" value="HATPase"/>
    <property type="match status" value="1"/>
</dbReference>
<feature type="transmembrane region" description="Helical" evidence="12">
    <location>
        <begin position="12"/>
        <end position="34"/>
    </location>
</feature>
<evidence type="ECO:0000256" key="9">
    <source>
        <dbReference type="ARBA" id="ARBA00023012"/>
    </source>
</evidence>
<dbReference type="EC" id="2.7.13.3" evidence="3"/>
<feature type="coiled-coil region" evidence="11">
    <location>
        <begin position="271"/>
        <end position="298"/>
    </location>
</feature>
<dbReference type="Pfam" id="PF13531">
    <property type="entry name" value="SBP_bac_11"/>
    <property type="match status" value="1"/>
</dbReference>
<dbReference type="SMART" id="SM00388">
    <property type="entry name" value="HisKA"/>
    <property type="match status" value="1"/>
</dbReference>
<dbReference type="InterPro" id="IPR013727">
    <property type="entry name" value="2CSK_N"/>
</dbReference>
<dbReference type="SUPFAM" id="SSF47384">
    <property type="entry name" value="Homodimeric domain of signal transducing histidine kinase"/>
    <property type="match status" value="1"/>
</dbReference>
<dbReference type="PANTHER" id="PTHR45436">
    <property type="entry name" value="SENSOR HISTIDINE KINASE YKOH"/>
    <property type="match status" value="1"/>
</dbReference>
<dbReference type="PRINTS" id="PR00344">
    <property type="entry name" value="BCTRLSENSOR"/>
</dbReference>
<evidence type="ECO:0000256" key="11">
    <source>
        <dbReference type="SAM" id="Coils"/>
    </source>
</evidence>
<reference evidence="15 16" key="1">
    <citation type="journal article" date="2014" name="Int. J. Syst. Evol. Microbiol.">
        <title>Complete genome sequence of Corynebacterium casei LMG S-19264T (=DSM 44701T), isolated from a smear-ripened cheese.</title>
        <authorList>
            <consortium name="US DOE Joint Genome Institute (JGI-PGF)"/>
            <person name="Walter F."/>
            <person name="Albersmeier A."/>
            <person name="Kalinowski J."/>
            <person name="Ruckert C."/>
        </authorList>
    </citation>
    <scope>NUCLEOTIDE SEQUENCE [LARGE SCALE GENOMIC DNA]</scope>
    <source>
        <strain evidence="15 16">CGMCC 1.9161</strain>
    </source>
</reference>
<keyword evidence="10 12" id="KW-0472">Membrane</keyword>
<dbReference type="AlphaFoldDB" id="A0A917QDY3"/>
<dbReference type="Pfam" id="PF02518">
    <property type="entry name" value="HATPase_c"/>
    <property type="match status" value="1"/>
</dbReference>
<keyword evidence="7" id="KW-0418">Kinase</keyword>
<keyword evidence="6 12" id="KW-0812">Transmembrane</keyword>
<dbReference type="SMART" id="SM00387">
    <property type="entry name" value="HATPase_c"/>
    <property type="match status" value="1"/>
</dbReference>
<evidence type="ECO:0000259" key="13">
    <source>
        <dbReference type="PROSITE" id="PS50109"/>
    </source>
</evidence>
<gene>
    <name evidence="15" type="ORF">GCM10011322_36340</name>
</gene>
<dbReference type="Pfam" id="PF08521">
    <property type="entry name" value="2CSK_N"/>
    <property type="match status" value="1"/>
</dbReference>
<comment type="caution">
    <text evidence="15">The sequence shown here is derived from an EMBL/GenBank/DDBJ whole genome shotgun (WGS) entry which is preliminary data.</text>
</comment>
<keyword evidence="9" id="KW-0902">Two-component regulatory system</keyword>
<keyword evidence="11" id="KW-0175">Coiled coil</keyword>
<dbReference type="PROSITE" id="PS50885">
    <property type="entry name" value="HAMP"/>
    <property type="match status" value="1"/>
</dbReference>
<evidence type="ECO:0000256" key="12">
    <source>
        <dbReference type="SAM" id="Phobius"/>
    </source>
</evidence>
<feature type="domain" description="HAMP" evidence="14">
    <location>
        <begin position="187"/>
        <end position="238"/>
    </location>
</feature>
<evidence type="ECO:0000313" key="15">
    <source>
        <dbReference type="EMBL" id="GGK45961.1"/>
    </source>
</evidence>
<keyword evidence="16" id="KW-1185">Reference proteome</keyword>
<dbReference type="Proteomes" id="UP000600449">
    <property type="component" value="Unassembled WGS sequence"/>
</dbReference>
<dbReference type="EMBL" id="BMMF01000011">
    <property type="protein sequence ID" value="GGK45961.1"/>
    <property type="molecule type" value="Genomic_DNA"/>
</dbReference>
<dbReference type="GO" id="GO:0005886">
    <property type="term" value="C:plasma membrane"/>
    <property type="evidence" value="ECO:0007669"/>
    <property type="project" value="TreeGrafter"/>
</dbReference>
<dbReference type="SUPFAM" id="SSF55874">
    <property type="entry name" value="ATPase domain of HSP90 chaperone/DNA topoisomerase II/histidine kinase"/>
    <property type="match status" value="1"/>
</dbReference>
<dbReference type="InterPro" id="IPR050428">
    <property type="entry name" value="TCS_sensor_his_kinase"/>
</dbReference>
<organism evidence="15 16">
    <name type="scientific">Salinarimonas ramus</name>
    <dbReference type="NCBI Taxonomy" id="690164"/>
    <lineage>
        <taxon>Bacteria</taxon>
        <taxon>Pseudomonadati</taxon>
        <taxon>Pseudomonadota</taxon>
        <taxon>Alphaproteobacteria</taxon>
        <taxon>Hyphomicrobiales</taxon>
        <taxon>Salinarimonadaceae</taxon>
        <taxon>Salinarimonas</taxon>
    </lineage>
</organism>
<proteinExistence type="predicted"/>
<feature type="transmembrane region" description="Helical" evidence="12">
    <location>
        <begin position="163"/>
        <end position="190"/>
    </location>
</feature>
<name>A0A917QDY3_9HYPH</name>
<feature type="transmembrane region" description="Helical" evidence="12">
    <location>
        <begin position="46"/>
        <end position="67"/>
    </location>
</feature>
<dbReference type="InterPro" id="IPR005467">
    <property type="entry name" value="His_kinase_dom"/>
</dbReference>
<dbReference type="InterPro" id="IPR003660">
    <property type="entry name" value="HAMP_dom"/>
</dbReference>
<evidence type="ECO:0000256" key="10">
    <source>
        <dbReference type="ARBA" id="ARBA00023136"/>
    </source>
</evidence>
<evidence type="ECO:0000256" key="6">
    <source>
        <dbReference type="ARBA" id="ARBA00022692"/>
    </source>
</evidence>
<evidence type="ECO:0000256" key="8">
    <source>
        <dbReference type="ARBA" id="ARBA00022989"/>
    </source>
</evidence>
<keyword evidence="4" id="KW-0597">Phosphoprotein</keyword>
<dbReference type="InterPro" id="IPR003661">
    <property type="entry name" value="HisK_dim/P_dom"/>
</dbReference>
<dbReference type="CDD" id="cd00082">
    <property type="entry name" value="HisKA"/>
    <property type="match status" value="1"/>
</dbReference>
<feature type="domain" description="Histidine kinase" evidence="13">
    <location>
        <begin position="246"/>
        <end position="458"/>
    </location>
</feature>
<dbReference type="Gene3D" id="3.40.190.10">
    <property type="entry name" value="Periplasmic binding protein-like II"/>
    <property type="match status" value="2"/>
</dbReference>
<dbReference type="PANTHER" id="PTHR45436:SF1">
    <property type="entry name" value="SENSOR PROTEIN QSEC"/>
    <property type="match status" value="1"/>
</dbReference>
<keyword evidence="8 12" id="KW-1133">Transmembrane helix</keyword>
<sequence>MIEARVSLLRRLTVRLALVFVGGAVLLGLAASHYGRRAADAAYDQVLAGAALSIAETVAFVEGRLVVDVPVAAFDMLALARDDRVFYQVRAPDGALVTGYDDLPMIEAEPISAAAVFDDRPYKGEIVRVATIGRLIADPGLQGWARISVAQTREARSALAREMALGAVFPLVGIAALALFLAGASVITALRPLRRLERDLASRDATDLRPLSGAVPAEIARLVAGFNTFVGRFAGQLEAMQAFISDAAHQMRTPLATIKAEIALQRERQPARETRETLAVLEARVDEATARVNQLLAHAFVAHRSELPTLEPCDLARLVPEALRELSPLVLARGADITFEHDGGRAPVRADPVLLREALRNLVSNALEHARRPGGGTRIRVSIADAPGGSRRIRVEDDGPGIPESRRGEVVERFSRPGGGGLGLAIVARVARAHHGRLALGESPLGGLCADILLPAGGEPARPRAARGVGAPAMLLAGVLALAAPETPHAQTIVEDFPARAQPERRLRIHSATDLDAMRPIVEAFRIRHPEVAVTFVDMNTNDLYEAARDAAAGAGEPADLMISSAMDLQVKLANDGLAARHVTPIAASLPDWARWRDRVFAFTYEPAVIVYNPSLVSAQEAPRTRFDLVRLLREEPERFRERVVTYDIVDSGVGYLLASQDAAQPGAFANLIESFGRVDADVVCCTSIMLDGIAEGRWTFGYNLLGSYAQEAIERGANLEIVLPADVTLAVSRTALVSAQARNSRDAALFLDFLISIEGQTVLADVSRMFAVHPAILGPRSTTGLEARLAGPLRPIRLTPALLAYLDAQKKPRFLAEWSALIGYEEGEEVR</sequence>
<dbReference type="InterPro" id="IPR003594">
    <property type="entry name" value="HATPase_dom"/>
</dbReference>
<evidence type="ECO:0000256" key="2">
    <source>
        <dbReference type="ARBA" id="ARBA00004370"/>
    </source>
</evidence>